<feature type="signal peptide" evidence="2">
    <location>
        <begin position="1"/>
        <end position="27"/>
    </location>
</feature>
<reference evidence="3" key="1">
    <citation type="submission" date="2021-01" db="EMBL/GenBank/DDBJ databases">
        <title>Whole genome shotgun sequence of Actinoplanes tereljensis NBRC 105297.</title>
        <authorList>
            <person name="Komaki H."/>
            <person name="Tamura T."/>
        </authorList>
    </citation>
    <scope>NUCLEOTIDE SEQUENCE</scope>
    <source>
        <strain evidence="3">NBRC 105297</strain>
    </source>
</reference>
<dbReference type="Proteomes" id="UP000623608">
    <property type="component" value="Unassembled WGS sequence"/>
</dbReference>
<evidence type="ECO:0000256" key="1">
    <source>
        <dbReference type="SAM" id="MobiDB-lite"/>
    </source>
</evidence>
<proteinExistence type="predicted"/>
<evidence type="ECO:0000313" key="3">
    <source>
        <dbReference type="EMBL" id="GIF21699.1"/>
    </source>
</evidence>
<accession>A0A919NMS5</accession>
<comment type="caution">
    <text evidence="3">The sequence shown here is derived from an EMBL/GenBank/DDBJ whole genome shotgun (WGS) entry which is preliminary data.</text>
</comment>
<keyword evidence="2" id="KW-0732">Signal</keyword>
<dbReference type="RefSeq" id="WP_203808524.1">
    <property type="nucleotide sequence ID" value="NZ_BOMY01000031.1"/>
</dbReference>
<feature type="compositionally biased region" description="Low complexity" evidence="1">
    <location>
        <begin position="90"/>
        <end position="101"/>
    </location>
</feature>
<evidence type="ECO:0000256" key="2">
    <source>
        <dbReference type="SAM" id="SignalP"/>
    </source>
</evidence>
<evidence type="ECO:0000313" key="4">
    <source>
        <dbReference type="Proteomes" id="UP000623608"/>
    </source>
</evidence>
<keyword evidence="4" id="KW-1185">Reference proteome</keyword>
<dbReference type="EMBL" id="BOMY01000031">
    <property type="protein sequence ID" value="GIF21699.1"/>
    <property type="molecule type" value="Genomic_DNA"/>
</dbReference>
<name>A0A919NMS5_9ACTN</name>
<feature type="chain" id="PRO_5037848535" description="Secreted protein" evidence="2">
    <location>
        <begin position="28"/>
        <end position="101"/>
    </location>
</feature>
<gene>
    <name evidence="3" type="ORF">Ate02nite_44290</name>
</gene>
<organism evidence="3 4">
    <name type="scientific">Paractinoplanes tereljensis</name>
    <dbReference type="NCBI Taxonomy" id="571912"/>
    <lineage>
        <taxon>Bacteria</taxon>
        <taxon>Bacillati</taxon>
        <taxon>Actinomycetota</taxon>
        <taxon>Actinomycetes</taxon>
        <taxon>Micromonosporales</taxon>
        <taxon>Micromonosporaceae</taxon>
        <taxon>Paractinoplanes</taxon>
    </lineage>
</organism>
<feature type="region of interest" description="Disordered" evidence="1">
    <location>
        <begin position="79"/>
        <end position="101"/>
    </location>
</feature>
<dbReference type="AlphaFoldDB" id="A0A919NMS5"/>
<evidence type="ECO:0008006" key="5">
    <source>
        <dbReference type="Google" id="ProtNLM"/>
    </source>
</evidence>
<sequence length="101" mass="11131">MRTTTKLSMLLGAGIMTAVIGAAPAQASPAPPPGHDGDVVAYFDNRSDCLWVARVGQRRWEDPECNLVRFGPYRGQWALTSGDDNDDWQDQGQGQNWPHPH</sequence>
<protein>
    <recommendedName>
        <fullName evidence="5">Secreted protein</fullName>
    </recommendedName>
</protein>